<evidence type="ECO:0000259" key="11">
    <source>
        <dbReference type="PROSITE" id="PS51486"/>
    </source>
</evidence>
<dbReference type="Pfam" id="PF01388">
    <property type="entry name" value="ARID"/>
    <property type="match status" value="1"/>
</dbReference>
<dbReference type="SMART" id="SM00501">
    <property type="entry name" value="BRIGHT"/>
    <property type="match status" value="1"/>
</dbReference>
<feature type="compositionally biased region" description="Pro residues" evidence="9">
    <location>
        <begin position="237"/>
        <end position="262"/>
    </location>
</feature>
<dbReference type="PANTHER" id="PTHR15348:SF2">
    <property type="entry name" value="AT-RICH INTERACTIVE DOMAIN-CONTAINING PROTEIN 3C"/>
    <property type="match status" value="1"/>
</dbReference>
<feature type="region of interest" description="Disordered" evidence="9">
    <location>
        <begin position="1"/>
        <end position="94"/>
    </location>
</feature>
<comment type="subunit">
    <text evidence="7">Interacts (via REKLES DOMAIN) with NPM1; the interaction mediates ARID3C nuclear shuttling.</text>
</comment>
<dbReference type="SUPFAM" id="SSF46774">
    <property type="entry name" value="ARID-like"/>
    <property type="match status" value="1"/>
</dbReference>
<proteinExistence type="predicted"/>
<feature type="compositionally biased region" description="Pro residues" evidence="9">
    <location>
        <begin position="422"/>
        <end position="431"/>
    </location>
</feature>
<dbReference type="PROSITE" id="PS51011">
    <property type="entry name" value="ARID"/>
    <property type="match status" value="1"/>
</dbReference>
<dbReference type="InterPro" id="IPR036431">
    <property type="entry name" value="ARID_dom_sf"/>
</dbReference>
<dbReference type="SMART" id="SM01014">
    <property type="entry name" value="ARID"/>
    <property type="match status" value="1"/>
</dbReference>
<evidence type="ECO:0000313" key="13">
    <source>
        <dbReference type="Proteomes" id="UP000010552"/>
    </source>
</evidence>
<dbReference type="FunFam" id="1.10.150.60:FF:000007">
    <property type="entry name" value="AT-rich interactive domain-containing protein 3C"/>
    <property type="match status" value="1"/>
</dbReference>
<accession>L5KBZ7</accession>
<sequence length="437" mass="46785">MEALQRQQAARLAQGVGPLAPPRPPLQRHPLPGTRILQAPEGALREVGAEEEEDAQEDEEEEEAQAEEETAEQSDPGTLGPSSPSRQPPGPHSHEWTYEEQFKQLYELDADPKRKEFLDDLFSFMQKRGTPVNRVPIMAKQVLDLYALFRLVTAKGGLVEVINRKVWREVTRGLSLPTTITSAAFTLRTQYMKYLYPYECETRALSSPGELQAAIDSNRREGRRQAYTTAPLFGMAGPPPRGTPGPASGPGPAPSAPTPGPRPAQGSASGLPAHACAQLSPSPIKKEESGIPTPQLALPVGLALAPAREKLAPEEPPEKRAVLMGPMDPPRPVVPPGFLPRDKVPLRGEEGLVADRALGLCTVGGQTHHLIGIGDERLDGPLNLAASGISSINMALEINGVVYTGILFARRQPMPASQGPANPAPPPPTGPPSNTLP</sequence>
<feature type="region of interest" description="Disordered" evidence="9">
    <location>
        <begin position="310"/>
        <end position="329"/>
    </location>
</feature>
<evidence type="ECO:0000256" key="8">
    <source>
        <dbReference type="RuleBase" id="RU369100"/>
    </source>
</evidence>
<feature type="region of interest" description="Disordered" evidence="9">
    <location>
        <begin position="230"/>
        <end position="275"/>
    </location>
</feature>
<evidence type="ECO:0000256" key="7">
    <source>
        <dbReference type="ARBA" id="ARBA00065865"/>
    </source>
</evidence>
<organism evidence="12 13">
    <name type="scientific">Pteropus alecto</name>
    <name type="common">Black flying fox</name>
    <dbReference type="NCBI Taxonomy" id="9402"/>
    <lineage>
        <taxon>Eukaryota</taxon>
        <taxon>Metazoa</taxon>
        <taxon>Chordata</taxon>
        <taxon>Craniata</taxon>
        <taxon>Vertebrata</taxon>
        <taxon>Euteleostomi</taxon>
        <taxon>Mammalia</taxon>
        <taxon>Eutheria</taxon>
        <taxon>Laurasiatheria</taxon>
        <taxon>Chiroptera</taxon>
        <taxon>Yinpterochiroptera</taxon>
        <taxon>Pteropodoidea</taxon>
        <taxon>Pteropodidae</taxon>
        <taxon>Pteropodinae</taxon>
        <taxon>Pteropus</taxon>
    </lineage>
</organism>
<evidence type="ECO:0000259" key="10">
    <source>
        <dbReference type="PROSITE" id="PS51011"/>
    </source>
</evidence>
<evidence type="ECO:0000256" key="4">
    <source>
        <dbReference type="ARBA" id="ARBA00023163"/>
    </source>
</evidence>
<reference evidence="13" key="1">
    <citation type="journal article" date="2013" name="Science">
        <title>Comparative analysis of bat genomes provides insight into the evolution of flight and immunity.</title>
        <authorList>
            <person name="Zhang G."/>
            <person name="Cowled C."/>
            <person name="Shi Z."/>
            <person name="Huang Z."/>
            <person name="Bishop-Lilly K.A."/>
            <person name="Fang X."/>
            <person name="Wynne J.W."/>
            <person name="Xiong Z."/>
            <person name="Baker M.L."/>
            <person name="Zhao W."/>
            <person name="Tachedjian M."/>
            <person name="Zhu Y."/>
            <person name="Zhou P."/>
            <person name="Jiang X."/>
            <person name="Ng J."/>
            <person name="Yang L."/>
            <person name="Wu L."/>
            <person name="Xiao J."/>
            <person name="Feng Y."/>
            <person name="Chen Y."/>
            <person name="Sun X."/>
            <person name="Zhang Y."/>
            <person name="Marsh G.A."/>
            <person name="Crameri G."/>
            <person name="Broder C.C."/>
            <person name="Frey K.G."/>
            <person name="Wang L.F."/>
            <person name="Wang J."/>
        </authorList>
    </citation>
    <scope>NUCLEOTIDE SEQUENCE [LARGE SCALE GENOMIC DNA]</scope>
</reference>
<name>L5KBZ7_PTEAL</name>
<dbReference type="AlphaFoldDB" id="L5KBZ7"/>
<evidence type="ECO:0000256" key="1">
    <source>
        <dbReference type="ARBA" id="ARBA00004123"/>
    </source>
</evidence>
<dbReference type="eggNOG" id="KOG2744">
    <property type="taxonomic scope" value="Eukaryota"/>
</dbReference>
<evidence type="ECO:0000256" key="3">
    <source>
        <dbReference type="ARBA" id="ARBA00023125"/>
    </source>
</evidence>
<feature type="compositionally biased region" description="Basic and acidic residues" evidence="9">
    <location>
        <begin position="310"/>
        <end position="321"/>
    </location>
</feature>
<feature type="compositionally biased region" description="Low complexity" evidence="9">
    <location>
        <begin position="1"/>
        <end position="14"/>
    </location>
</feature>
<dbReference type="FunCoup" id="L5KBZ7">
    <property type="interactions" value="2"/>
</dbReference>
<dbReference type="InterPro" id="IPR001606">
    <property type="entry name" value="ARID_dom"/>
</dbReference>
<evidence type="ECO:0000313" key="12">
    <source>
        <dbReference type="EMBL" id="ELK09060.1"/>
    </source>
</evidence>
<comment type="function">
    <text evidence="6">Transcription factor involved in monocyte-to-macrophage differentiation. Forms a complex with NPM1 to translocate to the nucleus, acting as a transcription factor that promotes the expression of the genes involved in macrophage differentiation, such as STAT3, STAT1 and JUNB.</text>
</comment>
<dbReference type="Gene3D" id="1.10.150.60">
    <property type="entry name" value="ARID DNA-binding domain"/>
    <property type="match status" value="1"/>
</dbReference>
<evidence type="ECO:0000256" key="9">
    <source>
        <dbReference type="SAM" id="MobiDB-lite"/>
    </source>
</evidence>
<dbReference type="GO" id="GO:0003677">
    <property type="term" value="F:DNA binding"/>
    <property type="evidence" value="ECO:0007669"/>
    <property type="project" value="UniProtKB-UniRule"/>
</dbReference>
<comment type="subcellular location">
    <subcellularLocation>
        <location evidence="1 8">Nucleus</location>
    </subcellularLocation>
</comment>
<keyword evidence="3 8" id="KW-0238">DNA-binding</keyword>
<protein>
    <recommendedName>
        <fullName evidence="8">AT-rich interactive domain-containing protein 3</fullName>
        <shortName evidence="8">ARID domain-containing protein</shortName>
    </recommendedName>
</protein>
<dbReference type="EMBL" id="KB030846">
    <property type="protein sequence ID" value="ELK09060.1"/>
    <property type="molecule type" value="Genomic_DNA"/>
</dbReference>
<keyword evidence="5 8" id="KW-0539">Nucleus</keyword>
<feature type="compositionally biased region" description="Acidic residues" evidence="9">
    <location>
        <begin position="49"/>
        <end position="72"/>
    </location>
</feature>
<dbReference type="InParanoid" id="L5KBZ7"/>
<evidence type="ECO:0000256" key="6">
    <source>
        <dbReference type="ARBA" id="ARBA00058617"/>
    </source>
</evidence>
<dbReference type="InterPro" id="IPR045147">
    <property type="entry name" value="ARI3A/B/C"/>
</dbReference>
<keyword evidence="4" id="KW-0804">Transcription</keyword>
<dbReference type="STRING" id="9402.L5KBZ7"/>
<keyword evidence="2 8" id="KW-0805">Transcription regulation</keyword>
<feature type="domain" description="ARID" evidence="10">
    <location>
        <begin position="111"/>
        <end position="203"/>
    </location>
</feature>
<comment type="subunit">
    <text evidence="8">Homodimer.</text>
</comment>
<dbReference type="PROSITE" id="PS51486">
    <property type="entry name" value="REKLES"/>
    <property type="match status" value="1"/>
</dbReference>
<dbReference type="InterPro" id="IPR023334">
    <property type="entry name" value="REKLES_domain"/>
</dbReference>
<gene>
    <name evidence="12" type="ORF">PAL_GLEAN10008272</name>
</gene>
<evidence type="ECO:0000256" key="2">
    <source>
        <dbReference type="ARBA" id="ARBA00023015"/>
    </source>
</evidence>
<dbReference type="PANTHER" id="PTHR15348">
    <property type="entry name" value="AT-RICH INTERACTIVE DOMAIN-CONTAINING PROTEIN ARID DOMAIN- CONTAINING PROTEIN DEAD RINGER PROTEIN B-CELL REGULATOR OF IGH TRANSCRIPTION BRIGHT"/>
    <property type="match status" value="1"/>
</dbReference>
<feature type="domain" description="REKLES" evidence="11">
    <location>
        <begin position="302"/>
        <end position="414"/>
    </location>
</feature>
<dbReference type="GO" id="GO:0005634">
    <property type="term" value="C:nucleus"/>
    <property type="evidence" value="ECO:0007669"/>
    <property type="project" value="UniProtKB-SubCell"/>
</dbReference>
<keyword evidence="13" id="KW-1185">Reference proteome</keyword>
<feature type="region of interest" description="Disordered" evidence="9">
    <location>
        <begin position="413"/>
        <end position="437"/>
    </location>
</feature>
<dbReference type="Proteomes" id="UP000010552">
    <property type="component" value="Unassembled WGS sequence"/>
</dbReference>
<dbReference type="GO" id="GO:0006357">
    <property type="term" value="P:regulation of transcription by RNA polymerase II"/>
    <property type="evidence" value="ECO:0007669"/>
    <property type="project" value="InterPro"/>
</dbReference>
<evidence type="ECO:0000256" key="5">
    <source>
        <dbReference type="ARBA" id="ARBA00023242"/>
    </source>
</evidence>